<comment type="similarity">
    <text evidence="2">Belongs to the ODR-4 family.</text>
</comment>
<keyword evidence="5 6" id="KW-0472">Membrane</keyword>
<evidence type="ECO:0000256" key="6">
    <source>
        <dbReference type="SAM" id="Phobius"/>
    </source>
</evidence>
<organism evidence="8">
    <name type="scientific">Strongyloides stercoralis</name>
    <name type="common">Threadworm</name>
    <dbReference type="NCBI Taxonomy" id="6248"/>
    <lineage>
        <taxon>Eukaryota</taxon>
        <taxon>Metazoa</taxon>
        <taxon>Ecdysozoa</taxon>
        <taxon>Nematoda</taxon>
        <taxon>Chromadorea</taxon>
        <taxon>Rhabditida</taxon>
        <taxon>Tylenchina</taxon>
        <taxon>Panagrolaimomorpha</taxon>
        <taxon>Strongyloidoidea</taxon>
        <taxon>Strongyloididae</taxon>
        <taxon>Strongyloides</taxon>
    </lineage>
</organism>
<accession>A0A0K0EPJ3</accession>
<keyword evidence="4 6" id="KW-1133">Transmembrane helix</keyword>
<evidence type="ECO:0000313" key="7">
    <source>
        <dbReference type="Proteomes" id="UP000035681"/>
    </source>
</evidence>
<dbReference type="PANTHER" id="PTHR33966">
    <property type="entry name" value="PROTEIN ODR-4 HOMOLOG"/>
    <property type="match status" value="1"/>
</dbReference>
<evidence type="ECO:0000313" key="8">
    <source>
        <dbReference type="WBParaSite" id="SSTP_0001137800.1"/>
    </source>
</evidence>
<feature type="transmembrane region" description="Helical" evidence="6">
    <location>
        <begin position="373"/>
        <end position="392"/>
    </location>
</feature>
<evidence type="ECO:0000256" key="5">
    <source>
        <dbReference type="ARBA" id="ARBA00023136"/>
    </source>
</evidence>
<dbReference type="WBParaSite" id="TCONS_00003349.p1">
    <property type="protein sequence ID" value="TCONS_00003349.p1"/>
    <property type="gene ID" value="XLOC_003090"/>
</dbReference>
<evidence type="ECO:0000256" key="1">
    <source>
        <dbReference type="ARBA" id="ARBA00004370"/>
    </source>
</evidence>
<dbReference type="Pfam" id="PF14778">
    <property type="entry name" value="ODR4-like"/>
    <property type="match status" value="1"/>
</dbReference>
<protein>
    <submittedName>
        <fullName evidence="8">OB domain-containing protein</fullName>
    </submittedName>
</protein>
<dbReference type="Proteomes" id="UP000035681">
    <property type="component" value="Unplaced"/>
</dbReference>
<comment type="subcellular location">
    <subcellularLocation>
        <location evidence="1">Membrane</location>
    </subcellularLocation>
</comment>
<sequence length="396" mass="45071">MILNENILNKITNINTPDDVYIIFIGLVSKTKNHTIVNVAKVRKPDDGSKEKMDSYWIAEFAHQLNLRLPGGLTVLGFGLVSKKITSDKEGVLIKTVQRYYKKVPDFEKKFINNDFIVVVFENEKVIGKIVSGDSGLKMNDEVKFEKILLHSVVSSFTFKWDFYTSNGDTFSDKCSTGFDSLTKCLLNSNLFIKNGKLGNCNEEVRSNEKINLLINGWEDGEDSIVNNTFSYHFTLNVDMDLKCVVRRFDTFESALSCLKLTLLRSLYARIELYSLSAESITPIQKDNVQFHQMPKIVTMSNEDGDCLIDYAEGDNTINEMINEVKMLIGDYAVDKTIIDSTKERFCKNEEINNIFNFISNNSKTSSNNNNNILIYSSLIVVFLAILIFPILKYII</sequence>
<dbReference type="STRING" id="6248.A0A0K0EPJ3"/>
<keyword evidence="3 6" id="KW-0812">Transmembrane</keyword>
<name>A0A0K0EPJ3_STRER</name>
<dbReference type="GO" id="GO:0008104">
    <property type="term" value="P:intracellular protein localization"/>
    <property type="evidence" value="ECO:0007669"/>
    <property type="project" value="TreeGrafter"/>
</dbReference>
<proteinExistence type="inferred from homology"/>
<keyword evidence="7" id="KW-1185">Reference proteome</keyword>
<reference evidence="8" key="1">
    <citation type="submission" date="2015-08" db="UniProtKB">
        <authorList>
            <consortium name="WormBaseParasite"/>
        </authorList>
    </citation>
    <scope>IDENTIFICATION</scope>
</reference>
<dbReference type="AlphaFoldDB" id="A0A0K0EPJ3"/>
<evidence type="ECO:0000256" key="4">
    <source>
        <dbReference type="ARBA" id="ARBA00022989"/>
    </source>
</evidence>
<evidence type="ECO:0000256" key="2">
    <source>
        <dbReference type="ARBA" id="ARBA00010131"/>
    </source>
</evidence>
<dbReference type="InterPro" id="IPR029454">
    <property type="entry name" value="ODR-4-like"/>
</dbReference>
<dbReference type="PANTHER" id="PTHR33966:SF1">
    <property type="entry name" value="PROTEIN ODR-4 HOMOLOG"/>
    <property type="match status" value="1"/>
</dbReference>
<evidence type="ECO:0000256" key="3">
    <source>
        <dbReference type="ARBA" id="ARBA00022692"/>
    </source>
</evidence>
<dbReference type="GO" id="GO:0012505">
    <property type="term" value="C:endomembrane system"/>
    <property type="evidence" value="ECO:0007669"/>
    <property type="project" value="TreeGrafter"/>
</dbReference>
<dbReference type="GO" id="GO:0016020">
    <property type="term" value="C:membrane"/>
    <property type="evidence" value="ECO:0007669"/>
    <property type="project" value="UniProtKB-SubCell"/>
</dbReference>
<dbReference type="WBParaSite" id="SSTP_0001137800.1">
    <property type="protein sequence ID" value="SSTP_0001137800.1"/>
    <property type="gene ID" value="SSTP_0001137800"/>
</dbReference>